<dbReference type="SMART" id="SM00906">
    <property type="entry name" value="Fungal_trans"/>
    <property type="match status" value="1"/>
</dbReference>
<dbReference type="GO" id="GO:0003677">
    <property type="term" value="F:DNA binding"/>
    <property type="evidence" value="ECO:0007669"/>
    <property type="project" value="InterPro"/>
</dbReference>
<dbReference type="AlphaFoldDB" id="M2Z3Q2"/>
<name>M2Z3Q2_PSEFD</name>
<evidence type="ECO:0000313" key="8">
    <source>
        <dbReference type="EMBL" id="EME84445.1"/>
    </source>
</evidence>
<dbReference type="PANTHER" id="PTHR47338">
    <property type="entry name" value="ZN(II)2CYS6 TRANSCRIPTION FACTOR (EUROFUNG)-RELATED"/>
    <property type="match status" value="1"/>
</dbReference>
<dbReference type="GO" id="GO:0008270">
    <property type="term" value="F:zinc ion binding"/>
    <property type="evidence" value="ECO:0007669"/>
    <property type="project" value="InterPro"/>
</dbReference>
<evidence type="ECO:0000256" key="5">
    <source>
        <dbReference type="ARBA" id="ARBA00023242"/>
    </source>
</evidence>
<dbReference type="InterPro" id="IPR007219">
    <property type="entry name" value="XnlR_reg_dom"/>
</dbReference>
<dbReference type="GO" id="GO:0000981">
    <property type="term" value="F:DNA-binding transcription factor activity, RNA polymerase II-specific"/>
    <property type="evidence" value="ECO:0007669"/>
    <property type="project" value="InterPro"/>
</dbReference>
<sequence length="657" mass="73084">MAIAQNSIDLAAISRPIERLPVRKPSGEPKEAMNCKSCRKRKPPLGSSLPLTPRQIKCNRMNPSCEACSVFNCACIYDAIPKKRGPKTDVLEALLKRVNGLEKRLKDENKNASLCAKSSNSATDPQDAPRTTERDTMPTSPPSQDTKNAERRQLKAAPIPIEPAPPAREALAFTDALLDTYFARLHNKPYYILDETATRQRLRDGRLPGYLINAIHAVAIRYVPHLSAGYGGAVRSSQDYVMRARPQIDVDEPNIDNLQALLLLAMANFQNGKGKRCYMVLTHAVSMAFALNLHRELPAELRIAPSEREGRRKLFWTCYLMDRFTVSGSKRPSLISDDSIHLRLPAWQPPGSRVLADGNFFSHGSSLLYASGVSSGVQGSGTMLIEIVRVLGVTNRYLAGGGVKGDSHFPWHAQSTLSRIRSDVDYWAAATQEVFTSIDTLFGSHDSSTLVLSKLIYHLVHCLIYRPFLPIDLAELSGSAQHQSWQIEATNLCFLHANAIAELVEIGRNTSLLDWPSFVGYAICTAGTIHVHGAHYLSYRDGDAFCHSADFLSREMNQLQELRAIWSGVQHQRDTLQAVYGSHAQLVKSLASSPMRFSPVFQMEDFFDRYPGCYIDGAHVTFSDIVPDSLNEGYQMFNAHDMWLQETTYAPHVPSQP</sequence>
<feature type="non-terminal residue" evidence="8">
    <location>
        <position position="1"/>
    </location>
</feature>
<feature type="compositionally biased region" description="Basic and acidic residues" evidence="6">
    <location>
        <begin position="24"/>
        <end position="33"/>
    </location>
</feature>
<keyword evidence="5" id="KW-0539">Nucleus</keyword>
<proteinExistence type="predicted"/>
<dbReference type="Proteomes" id="UP000016932">
    <property type="component" value="Unassembled WGS sequence"/>
</dbReference>
<dbReference type="eggNOG" id="ENOG502QVV0">
    <property type="taxonomic scope" value="Eukaryota"/>
</dbReference>
<evidence type="ECO:0000256" key="6">
    <source>
        <dbReference type="SAM" id="MobiDB-lite"/>
    </source>
</evidence>
<dbReference type="OrthoDB" id="197068at2759"/>
<dbReference type="Pfam" id="PF04082">
    <property type="entry name" value="Fungal_trans"/>
    <property type="match status" value="1"/>
</dbReference>
<organism evidence="8 9">
    <name type="scientific">Pseudocercospora fijiensis (strain CIRAD86)</name>
    <name type="common">Black leaf streak disease fungus</name>
    <name type="synonym">Mycosphaerella fijiensis</name>
    <dbReference type="NCBI Taxonomy" id="383855"/>
    <lineage>
        <taxon>Eukaryota</taxon>
        <taxon>Fungi</taxon>
        <taxon>Dikarya</taxon>
        <taxon>Ascomycota</taxon>
        <taxon>Pezizomycotina</taxon>
        <taxon>Dothideomycetes</taxon>
        <taxon>Dothideomycetidae</taxon>
        <taxon>Mycosphaerellales</taxon>
        <taxon>Mycosphaerellaceae</taxon>
        <taxon>Pseudocercospora</taxon>
    </lineage>
</organism>
<reference evidence="8 9" key="1">
    <citation type="journal article" date="2012" name="PLoS Pathog.">
        <title>Diverse lifestyles and strategies of plant pathogenesis encoded in the genomes of eighteen Dothideomycetes fungi.</title>
        <authorList>
            <person name="Ohm R.A."/>
            <person name="Feau N."/>
            <person name="Henrissat B."/>
            <person name="Schoch C.L."/>
            <person name="Horwitz B.A."/>
            <person name="Barry K.W."/>
            <person name="Condon B.J."/>
            <person name="Copeland A.C."/>
            <person name="Dhillon B."/>
            <person name="Glaser F."/>
            <person name="Hesse C.N."/>
            <person name="Kosti I."/>
            <person name="LaButti K."/>
            <person name="Lindquist E.A."/>
            <person name="Lucas S."/>
            <person name="Salamov A.A."/>
            <person name="Bradshaw R.E."/>
            <person name="Ciuffetti L."/>
            <person name="Hamelin R.C."/>
            <person name="Kema G.H.J."/>
            <person name="Lawrence C."/>
            <person name="Scott J.A."/>
            <person name="Spatafora J.W."/>
            <person name="Turgeon B.G."/>
            <person name="de Wit P.J.G.M."/>
            <person name="Zhong S."/>
            <person name="Goodwin S.B."/>
            <person name="Grigoriev I.V."/>
        </authorList>
    </citation>
    <scope>NUCLEOTIDE SEQUENCE [LARGE SCALE GENOMIC DNA]</scope>
    <source>
        <strain evidence="8 9">CIRAD86</strain>
    </source>
</reference>
<dbReference type="STRING" id="383855.M2Z3Q2"/>
<protein>
    <recommendedName>
        <fullName evidence="7">Xylanolytic transcriptional activator regulatory domain-containing protein</fullName>
    </recommendedName>
</protein>
<evidence type="ECO:0000256" key="3">
    <source>
        <dbReference type="ARBA" id="ARBA00023015"/>
    </source>
</evidence>
<comment type="subcellular location">
    <subcellularLocation>
        <location evidence="1">Nucleus</location>
    </subcellularLocation>
</comment>
<dbReference type="CDD" id="cd12148">
    <property type="entry name" value="fungal_TF_MHR"/>
    <property type="match status" value="1"/>
</dbReference>
<dbReference type="CDD" id="cd00067">
    <property type="entry name" value="GAL4"/>
    <property type="match status" value="1"/>
</dbReference>
<dbReference type="KEGG" id="pfj:MYCFIDRAFT_135352"/>
<evidence type="ECO:0000313" key="9">
    <source>
        <dbReference type="Proteomes" id="UP000016932"/>
    </source>
</evidence>
<evidence type="ECO:0000256" key="2">
    <source>
        <dbReference type="ARBA" id="ARBA00022723"/>
    </source>
</evidence>
<keyword evidence="9" id="KW-1185">Reference proteome</keyword>
<dbReference type="GO" id="GO:0006351">
    <property type="term" value="P:DNA-templated transcription"/>
    <property type="evidence" value="ECO:0007669"/>
    <property type="project" value="InterPro"/>
</dbReference>
<dbReference type="GO" id="GO:0005634">
    <property type="term" value="C:nucleus"/>
    <property type="evidence" value="ECO:0007669"/>
    <property type="project" value="UniProtKB-SubCell"/>
</dbReference>
<dbReference type="HOGENOM" id="CLU_008471_2_0_1"/>
<feature type="region of interest" description="Disordered" evidence="6">
    <location>
        <begin position="109"/>
        <end position="151"/>
    </location>
</feature>
<gene>
    <name evidence="8" type="ORF">MYCFIDRAFT_135352</name>
</gene>
<keyword evidence="2" id="KW-0479">Metal-binding</keyword>
<dbReference type="VEuPathDB" id="FungiDB:MYCFIDRAFT_135352"/>
<dbReference type="InterPro" id="IPR001138">
    <property type="entry name" value="Zn2Cys6_DnaBD"/>
</dbReference>
<dbReference type="PANTHER" id="PTHR47338:SF4">
    <property type="entry name" value="ZN(II)2CYS6 TRANSCRIPTION FACTOR (EUROFUNG)"/>
    <property type="match status" value="1"/>
</dbReference>
<dbReference type="GeneID" id="19330976"/>
<accession>M2Z3Q2</accession>
<evidence type="ECO:0000256" key="4">
    <source>
        <dbReference type="ARBA" id="ARBA00023163"/>
    </source>
</evidence>
<feature type="domain" description="Xylanolytic transcriptional activator regulatory" evidence="7">
    <location>
        <begin position="277"/>
        <end position="351"/>
    </location>
</feature>
<dbReference type="RefSeq" id="XP_007925069.1">
    <property type="nucleotide sequence ID" value="XM_007926878.1"/>
</dbReference>
<keyword evidence="3" id="KW-0805">Transcription regulation</keyword>
<keyword evidence="4" id="KW-0804">Transcription</keyword>
<dbReference type="InterPro" id="IPR036864">
    <property type="entry name" value="Zn2-C6_fun-type_DNA-bd_sf"/>
</dbReference>
<dbReference type="Gene3D" id="4.10.240.10">
    <property type="entry name" value="Zn(2)-C6 fungal-type DNA-binding domain"/>
    <property type="match status" value="1"/>
</dbReference>
<evidence type="ECO:0000256" key="1">
    <source>
        <dbReference type="ARBA" id="ARBA00004123"/>
    </source>
</evidence>
<dbReference type="EMBL" id="KB446557">
    <property type="protein sequence ID" value="EME84445.1"/>
    <property type="molecule type" value="Genomic_DNA"/>
</dbReference>
<feature type="region of interest" description="Disordered" evidence="6">
    <location>
        <begin position="24"/>
        <end position="46"/>
    </location>
</feature>
<evidence type="ECO:0000259" key="7">
    <source>
        <dbReference type="SMART" id="SM00906"/>
    </source>
</evidence>
<dbReference type="InterPro" id="IPR050815">
    <property type="entry name" value="TF_fung"/>
</dbReference>